<evidence type="ECO:0000256" key="1">
    <source>
        <dbReference type="PROSITE-ProRule" id="PRU00175"/>
    </source>
</evidence>
<feature type="compositionally biased region" description="Basic and acidic residues" evidence="2">
    <location>
        <begin position="722"/>
        <end position="731"/>
    </location>
</feature>
<evidence type="ECO:0000313" key="5">
    <source>
        <dbReference type="Proteomes" id="UP000291116"/>
    </source>
</evidence>
<feature type="region of interest" description="Disordered" evidence="2">
    <location>
        <begin position="650"/>
        <end position="731"/>
    </location>
</feature>
<reference evidence="4 5" key="1">
    <citation type="submission" date="2019-01" db="EMBL/GenBank/DDBJ databases">
        <authorList>
            <person name="Ferrante I. M."/>
        </authorList>
    </citation>
    <scope>NUCLEOTIDE SEQUENCE [LARGE SCALE GENOMIC DNA]</scope>
    <source>
        <strain evidence="4 5">B856</strain>
    </source>
</reference>
<feature type="compositionally biased region" description="Polar residues" evidence="2">
    <location>
        <begin position="432"/>
        <end position="441"/>
    </location>
</feature>
<proteinExistence type="predicted"/>
<feature type="region of interest" description="Disordered" evidence="2">
    <location>
        <begin position="52"/>
        <end position="104"/>
    </location>
</feature>
<gene>
    <name evidence="4" type="ORF">PSNMU_V1.4_AUG-EV-PASAV3_0081600</name>
</gene>
<feature type="region of interest" description="Disordered" evidence="2">
    <location>
        <begin position="199"/>
        <end position="231"/>
    </location>
</feature>
<dbReference type="PROSITE" id="PS50089">
    <property type="entry name" value="ZF_RING_2"/>
    <property type="match status" value="1"/>
</dbReference>
<name>A0A448ZGN7_9STRA</name>
<dbReference type="SUPFAM" id="SSF57850">
    <property type="entry name" value="RING/U-box"/>
    <property type="match status" value="1"/>
</dbReference>
<feature type="region of interest" description="Disordered" evidence="2">
    <location>
        <begin position="126"/>
        <end position="180"/>
    </location>
</feature>
<dbReference type="AlphaFoldDB" id="A0A448ZGN7"/>
<dbReference type="OrthoDB" id="47482at2759"/>
<evidence type="ECO:0000259" key="3">
    <source>
        <dbReference type="PROSITE" id="PS50089"/>
    </source>
</evidence>
<evidence type="ECO:0000313" key="4">
    <source>
        <dbReference type="EMBL" id="VEU41194.1"/>
    </source>
</evidence>
<feature type="domain" description="RING-type" evidence="3">
    <location>
        <begin position="5"/>
        <end position="44"/>
    </location>
</feature>
<dbReference type="Pfam" id="PF13920">
    <property type="entry name" value="zf-C3HC4_3"/>
    <property type="match status" value="1"/>
</dbReference>
<evidence type="ECO:0000256" key="2">
    <source>
        <dbReference type="SAM" id="MobiDB-lite"/>
    </source>
</evidence>
<keyword evidence="1" id="KW-0863">Zinc-finger</keyword>
<sequence length="765" mass="84269">MDLTCVICTENFDLKEHIPVVLPCGHTYICRVCVKKIKICHQCREPLYWTPPRPQPPPHSITNHPHRSPATGRYSRYNNRYSHTHSPSTPPHPGTGVTKPEEIPLPCPKNVVLMEVIEAKQRQERLMAEQKARKDQKRKEQRDEKERKRRERREEQKRLRASRQADTTPGSYRPGTHCDGQLNEIEVVDIEGDQVKNHVVCGNDGQSEEEEDYDYDDEISSSSSSTLPLGDPELNSGYAALSGTCGTYAVREPEGLVVLPYDPTRPKHHITTSTQQQRERQEPMSDEKKEDEFEDISRKFSSLFTDNAKSSDAAIALNDNKGGSCAGSRTREPFTIEQGQKVQVVGVLESNDQGVYQLARGRGYVVATTKQLVKVGGPMETSCKLEGMLQSVMGKQQELHKKLNQVTDLSMMLRKEIILEQDKTEEVPVITPSIQKKSASGTGVDEKNGDAHPTTPTKRLTAAHSHSPAEGSLGVTSIASADSTAVELGMENPRTPCPPSTTASGSYVEEHPLAAAYNRQQYHPPQTNHYAYSPAHSCPTPTNHVEAAHLEQPFLDDDSTYGSGVLRYRVNNDDEMSGMGWAGVLGCGSSLFGERLLQPTQREADAAGTIFHSTANVNREFLGMAENSLIQNSNVQRRAEALAQVAAAGATTSLRQHRTLESSGSADSPLRRGGSFDAGVGGGSVNFRGGYSNHGGLGRTRRNLYDQQGTHNRNASMTNAHHSGESHEPRRQLMMSQMSQHRGVGVASIQRRGLNADLVQMSSSR</sequence>
<keyword evidence="5" id="KW-1185">Reference proteome</keyword>
<dbReference type="InterPro" id="IPR013083">
    <property type="entry name" value="Znf_RING/FYVE/PHD"/>
</dbReference>
<dbReference type="InterPro" id="IPR001841">
    <property type="entry name" value="Znf_RING"/>
</dbReference>
<dbReference type="EMBL" id="CAACVS010000335">
    <property type="protein sequence ID" value="VEU41194.1"/>
    <property type="molecule type" value="Genomic_DNA"/>
</dbReference>
<keyword evidence="1" id="KW-0862">Zinc</keyword>
<feature type="region of interest" description="Disordered" evidence="2">
    <location>
        <begin position="259"/>
        <end position="294"/>
    </location>
</feature>
<feature type="compositionally biased region" description="Basic and acidic residues" evidence="2">
    <location>
        <begin position="126"/>
        <end position="158"/>
    </location>
</feature>
<accession>A0A448ZGN7</accession>
<dbReference type="Gene3D" id="3.30.40.10">
    <property type="entry name" value="Zinc/RING finger domain, C3HC4 (zinc finger)"/>
    <property type="match status" value="1"/>
</dbReference>
<dbReference type="SMART" id="SM00184">
    <property type="entry name" value="RING"/>
    <property type="match status" value="1"/>
</dbReference>
<feature type="compositionally biased region" description="Polar residues" evidence="2">
    <location>
        <begin position="705"/>
        <end position="721"/>
    </location>
</feature>
<feature type="region of interest" description="Disordered" evidence="2">
    <location>
        <begin position="429"/>
        <end position="476"/>
    </location>
</feature>
<organism evidence="4 5">
    <name type="scientific">Pseudo-nitzschia multistriata</name>
    <dbReference type="NCBI Taxonomy" id="183589"/>
    <lineage>
        <taxon>Eukaryota</taxon>
        <taxon>Sar</taxon>
        <taxon>Stramenopiles</taxon>
        <taxon>Ochrophyta</taxon>
        <taxon>Bacillariophyta</taxon>
        <taxon>Bacillariophyceae</taxon>
        <taxon>Bacillariophycidae</taxon>
        <taxon>Bacillariales</taxon>
        <taxon>Bacillariaceae</taxon>
        <taxon>Pseudo-nitzschia</taxon>
    </lineage>
</organism>
<feature type="compositionally biased region" description="Acidic residues" evidence="2">
    <location>
        <begin position="206"/>
        <end position="219"/>
    </location>
</feature>
<protein>
    <recommendedName>
        <fullName evidence="3">RING-type domain-containing protein</fullName>
    </recommendedName>
</protein>
<keyword evidence="1" id="KW-0479">Metal-binding</keyword>
<dbReference type="Proteomes" id="UP000291116">
    <property type="component" value="Unassembled WGS sequence"/>
</dbReference>
<feature type="compositionally biased region" description="Basic and acidic residues" evidence="2">
    <location>
        <begin position="277"/>
        <end position="294"/>
    </location>
</feature>
<dbReference type="GO" id="GO:0008270">
    <property type="term" value="F:zinc ion binding"/>
    <property type="evidence" value="ECO:0007669"/>
    <property type="project" value="UniProtKB-KW"/>
</dbReference>